<dbReference type="InterPro" id="IPR019962">
    <property type="entry name" value="CHP03663"/>
</dbReference>
<evidence type="ECO:0000313" key="3">
    <source>
        <dbReference type="EMBL" id="SEW21466.1"/>
    </source>
</evidence>
<feature type="transmembrane region" description="Helical" evidence="1">
    <location>
        <begin position="300"/>
        <end position="317"/>
    </location>
</feature>
<feature type="transmembrane region" description="Helical" evidence="1">
    <location>
        <begin position="329"/>
        <end position="347"/>
    </location>
</feature>
<dbReference type="PANTHER" id="PTHR41710">
    <property type="entry name" value="GLYCOSYL TRANSFERASE, FAMILY 39"/>
    <property type="match status" value="1"/>
</dbReference>
<keyword evidence="1" id="KW-0472">Membrane</keyword>
<dbReference type="Proteomes" id="UP000198518">
    <property type="component" value="Unassembled WGS sequence"/>
</dbReference>
<evidence type="ECO:0000313" key="4">
    <source>
        <dbReference type="Proteomes" id="UP000198518"/>
    </source>
</evidence>
<feature type="transmembrane region" description="Helical" evidence="1">
    <location>
        <begin position="359"/>
        <end position="379"/>
    </location>
</feature>
<sequence length="564" mass="61063">MSRSRDGASVRVAAALLAVAAAGLAARLWALGWRVAHQDEARVASWILHYMDVGGWEYRAIIHGPFLPHVNGVVFDLLGPSDFAMRLVVALVGSLLPLAAWLYREHLTDVEVVALGVFLAANPVLLYYSRFMRNDLLLAAFTFVALGLFVRAIDTGKTRYLYAGALPFALAFTTKENSLLYPVCWLGALALVFDGRMVLAEADEEESRFDTARSHLRRVLRVAWRYKLALTLVAVQVAAVVVAFYAPKPELYRILANPDLAGGVLRAATFGTYDEFVGLWGSTSTKEHSYIAFLKHDLEVLLAGASALTVAALLGFLHDRYTGDRPRAIVAFAFYWGAFSVFGYPAVSDIAAPWTAVNALVPLAIPAAVGVGVVVRYGLSGVELDRPTRARLAAAVLVVAAVGTGAVAAQTTYANAQGPNNPLVQYAQPSGQMQGTLADIEERAAANEGVDVLFYGEEFYNAEEAAGGTPTLRIDDYDDQNDTGGGYEGWFDRLPLPWYLETYDANVSSTTDAGAVADSNSPVVVTLEDDEEPIREGLEARGYDRVVHQGYQHSQPLVFYVAPS</sequence>
<dbReference type="STRING" id="355548.SAMN04487945_2237"/>
<name>A0A1I0Q3F0_9EURY</name>
<protein>
    <submittedName>
        <fullName evidence="3">TIGR03663 family protein</fullName>
    </submittedName>
</protein>
<feature type="domain" description="Glycosyltransferase RgtA/B/C/D-like" evidence="2">
    <location>
        <begin position="63"/>
        <end position="195"/>
    </location>
</feature>
<reference evidence="3 4" key="1">
    <citation type="submission" date="2016-10" db="EMBL/GenBank/DDBJ databases">
        <authorList>
            <person name="de Groot N.N."/>
        </authorList>
    </citation>
    <scope>NUCLEOTIDE SEQUENCE [LARGE SCALE GENOMIC DNA]</scope>
    <source>
        <strain evidence="3 4">CGMCC 1.5337</strain>
    </source>
</reference>
<organism evidence="3 4">
    <name type="scientific">Halobacterium jilantaiense</name>
    <dbReference type="NCBI Taxonomy" id="355548"/>
    <lineage>
        <taxon>Archaea</taxon>
        <taxon>Methanobacteriati</taxon>
        <taxon>Methanobacteriota</taxon>
        <taxon>Stenosarchaea group</taxon>
        <taxon>Halobacteria</taxon>
        <taxon>Halobacteriales</taxon>
        <taxon>Halobacteriaceae</taxon>
        <taxon>Halobacterium</taxon>
    </lineage>
</organism>
<accession>A0A1I0Q3F0</accession>
<dbReference type="OrthoDB" id="313515at2157"/>
<feature type="transmembrane region" description="Helical" evidence="1">
    <location>
        <begin position="136"/>
        <end position="153"/>
    </location>
</feature>
<feature type="transmembrane region" description="Helical" evidence="1">
    <location>
        <begin position="226"/>
        <end position="246"/>
    </location>
</feature>
<gene>
    <name evidence="3" type="ORF">SAMN04487945_2237</name>
</gene>
<keyword evidence="1" id="KW-0812">Transmembrane</keyword>
<keyword evidence="1" id="KW-1133">Transmembrane helix</keyword>
<dbReference type="PIRSF" id="PIRSF030218">
    <property type="entry name" value="Mannosyltr_MA4085_prd"/>
    <property type="match status" value="1"/>
</dbReference>
<keyword evidence="4" id="KW-1185">Reference proteome</keyword>
<dbReference type="RefSeq" id="WP_089669460.1">
    <property type="nucleotide sequence ID" value="NZ_FOJA01000001.1"/>
</dbReference>
<proteinExistence type="predicted"/>
<feature type="transmembrane region" description="Helical" evidence="1">
    <location>
        <begin position="110"/>
        <end position="130"/>
    </location>
</feature>
<dbReference type="InterPro" id="IPR038731">
    <property type="entry name" value="RgtA/B/C-like"/>
</dbReference>
<evidence type="ECO:0000259" key="2">
    <source>
        <dbReference type="Pfam" id="PF13231"/>
    </source>
</evidence>
<dbReference type="InterPro" id="IPR016950">
    <property type="entry name" value="Manno-Trfase_MA4085_prd"/>
</dbReference>
<feature type="transmembrane region" description="Helical" evidence="1">
    <location>
        <begin position="391"/>
        <end position="413"/>
    </location>
</feature>
<feature type="transmembrane region" description="Helical" evidence="1">
    <location>
        <begin position="83"/>
        <end position="103"/>
    </location>
</feature>
<dbReference type="PANTHER" id="PTHR41710:SF2">
    <property type="entry name" value="GLYCOSYL TRANSFERASE FAMILY 39_83 DOMAIN-CONTAINING PROTEIN"/>
    <property type="match status" value="1"/>
</dbReference>
<dbReference type="Pfam" id="PF13231">
    <property type="entry name" value="PMT_2"/>
    <property type="match status" value="1"/>
</dbReference>
<dbReference type="EMBL" id="FOJA01000001">
    <property type="protein sequence ID" value="SEW21466.1"/>
    <property type="molecule type" value="Genomic_DNA"/>
</dbReference>
<dbReference type="AlphaFoldDB" id="A0A1I0Q3F0"/>
<evidence type="ECO:0000256" key="1">
    <source>
        <dbReference type="SAM" id="Phobius"/>
    </source>
</evidence>
<dbReference type="NCBIfam" id="TIGR03663">
    <property type="entry name" value="flippase activity-associated protein Agl23"/>
    <property type="match status" value="1"/>
</dbReference>